<dbReference type="AlphaFoldDB" id="E2ZBX7"/>
<dbReference type="EMBL" id="AECS01000037">
    <property type="protein sequence ID" value="EFQ03964.1"/>
    <property type="molecule type" value="Genomic_DNA"/>
</dbReference>
<name>E2ZBX7_9FIRM</name>
<evidence type="ECO:0000313" key="2">
    <source>
        <dbReference type="Proteomes" id="UP000003195"/>
    </source>
</evidence>
<gene>
    <name evidence="1" type="ORF">HMPREF9429_01147</name>
</gene>
<evidence type="ECO:0000313" key="1">
    <source>
        <dbReference type="EMBL" id="EFQ03964.1"/>
    </source>
</evidence>
<evidence type="ECO:0008006" key="3">
    <source>
        <dbReference type="Google" id="ProtNLM"/>
    </source>
</evidence>
<dbReference type="SUPFAM" id="SSF48371">
    <property type="entry name" value="ARM repeat"/>
    <property type="match status" value="1"/>
</dbReference>
<keyword evidence="2" id="KW-1185">Reference proteome</keyword>
<reference evidence="1 2" key="1">
    <citation type="submission" date="2010-08" db="EMBL/GenBank/DDBJ databases">
        <authorList>
            <person name="Weinstock G."/>
            <person name="Sodergren E."/>
            <person name="Clifton S."/>
            <person name="Fulton L."/>
            <person name="Fulton B."/>
            <person name="Courtney L."/>
            <person name="Fronick C."/>
            <person name="Harrison M."/>
            <person name="Strong C."/>
            <person name="Farmer C."/>
            <person name="Delahaunty K."/>
            <person name="Markovic C."/>
            <person name="Hall O."/>
            <person name="Minx P."/>
            <person name="Tomlinson C."/>
            <person name="Mitreva M."/>
            <person name="Hou S."/>
            <person name="Chen J."/>
            <person name="Wollam A."/>
            <person name="Pepin K.H."/>
            <person name="Johnson M."/>
            <person name="Bhonagiri V."/>
            <person name="Zhang X."/>
            <person name="Suruliraj S."/>
            <person name="Warren W."/>
            <person name="Chinwalla A."/>
            <person name="Mardis E.R."/>
            <person name="Wilson R.K."/>
        </authorList>
    </citation>
    <scope>NUCLEOTIDE SEQUENCE [LARGE SCALE GENOMIC DNA]</scope>
    <source>
        <strain evidence="1 2">F0359</strain>
    </source>
</reference>
<dbReference type="Gene3D" id="1.25.10.90">
    <property type="match status" value="1"/>
</dbReference>
<dbReference type="Pfam" id="PF08713">
    <property type="entry name" value="DNA_alkylation"/>
    <property type="match status" value="1"/>
</dbReference>
<dbReference type="InterPro" id="IPR014825">
    <property type="entry name" value="DNA_alkylation"/>
</dbReference>
<dbReference type="InterPro" id="IPR016024">
    <property type="entry name" value="ARM-type_fold"/>
</dbReference>
<dbReference type="eggNOG" id="COG4912">
    <property type="taxonomic scope" value="Bacteria"/>
</dbReference>
<dbReference type="PANTHER" id="PTHR34070:SF1">
    <property type="entry name" value="DNA ALKYLATION REPAIR PROTEIN"/>
    <property type="match status" value="1"/>
</dbReference>
<dbReference type="PANTHER" id="PTHR34070">
    <property type="entry name" value="ARMADILLO-TYPE FOLD"/>
    <property type="match status" value="1"/>
</dbReference>
<protein>
    <recommendedName>
        <fullName evidence="3">DNA alkylation repair enzyme</fullName>
    </recommendedName>
</protein>
<accession>E2ZBX7</accession>
<organism evidence="1 2">
    <name type="scientific">Megasphaera micronuciformis F0359</name>
    <dbReference type="NCBI Taxonomy" id="706434"/>
    <lineage>
        <taxon>Bacteria</taxon>
        <taxon>Bacillati</taxon>
        <taxon>Bacillota</taxon>
        <taxon>Negativicutes</taxon>
        <taxon>Veillonellales</taxon>
        <taxon>Veillonellaceae</taxon>
        <taxon>Megasphaera</taxon>
    </lineage>
</organism>
<dbReference type="Proteomes" id="UP000003195">
    <property type="component" value="Unassembled WGS sequence"/>
</dbReference>
<dbReference type="CDD" id="cd06561">
    <property type="entry name" value="AlkD_like"/>
    <property type="match status" value="1"/>
</dbReference>
<dbReference type="RefSeq" id="WP_006942268.1">
    <property type="nucleotide sequence ID" value="NZ_GL538208.1"/>
</dbReference>
<comment type="caution">
    <text evidence="1">The sequence shown here is derived from an EMBL/GenBank/DDBJ whole genome shotgun (WGS) entry which is preliminary data.</text>
</comment>
<proteinExistence type="predicted"/>
<sequence>MQDISYGDFQAKLTPGIPRELFIGVRVPEVRKLAKKLAKESKVSKFLRDLPHKYYDENMLHGLLLSEMKDYDACIAAIDNFLPYVDNWAVCDIMSPKIFNKNKTALLEKIKEWSGSEKTYTCRFGIEMLMSYFLDDDFRSEYLEIPASVHSEEYYVQMVTAWFFATALAKQWDTTIKYIEDHRLDRRIHNKAIQKARESNRITPKQKEYLKSLKR</sequence>
<dbReference type="HOGENOM" id="CLU_095329_0_0_9"/>